<evidence type="ECO:0000313" key="3">
    <source>
        <dbReference type="EMBL" id="VFS53380.1"/>
    </source>
</evidence>
<proteinExistence type="predicted"/>
<dbReference type="GO" id="GO:0016878">
    <property type="term" value="F:acid-thiol ligase activity"/>
    <property type="evidence" value="ECO:0007669"/>
    <property type="project" value="TreeGrafter"/>
</dbReference>
<accession>A0A484ZY81</accession>
<dbReference type="SUPFAM" id="SSF56801">
    <property type="entry name" value="Acetyl-CoA synthetase-like"/>
    <property type="match status" value="1"/>
</dbReference>
<dbReference type="InterPro" id="IPR042099">
    <property type="entry name" value="ANL_N_sf"/>
</dbReference>
<dbReference type="PANTHER" id="PTHR43352:SF1">
    <property type="entry name" value="ANTHRANILATE--COA LIGASE"/>
    <property type="match status" value="1"/>
</dbReference>
<evidence type="ECO:0000313" key="4">
    <source>
        <dbReference type="Proteomes" id="UP000373449"/>
    </source>
</evidence>
<protein>
    <submittedName>
        <fullName evidence="3">Bifunctional protein aas</fullName>
    </submittedName>
</protein>
<dbReference type="Gene3D" id="3.40.50.12780">
    <property type="entry name" value="N-terminal domain of ligase-like"/>
    <property type="match status" value="1"/>
</dbReference>
<keyword evidence="1" id="KW-0436">Ligase</keyword>
<dbReference type="EMBL" id="CAADJA010000002">
    <property type="protein sequence ID" value="VFS53380.1"/>
    <property type="molecule type" value="Genomic_DNA"/>
</dbReference>
<evidence type="ECO:0000259" key="2">
    <source>
        <dbReference type="Pfam" id="PF00501"/>
    </source>
</evidence>
<dbReference type="AlphaFoldDB" id="A0A484ZY81"/>
<name>A0A484ZY81_9GAMM</name>
<reference evidence="3 4" key="1">
    <citation type="submission" date="2019-03" db="EMBL/GenBank/DDBJ databases">
        <authorList>
            <consortium name="Pathogen Informatics"/>
        </authorList>
    </citation>
    <scope>NUCLEOTIDE SEQUENCE [LARGE SCALE GENOMIC DNA]</scope>
    <source>
        <strain evidence="3 4">NCTC12282</strain>
    </source>
</reference>
<evidence type="ECO:0000256" key="1">
    <source>
        <dbReference type="ARBA" id="ARBA00022598"/>
    </source>
</evidence>
<dbReference type="InterPro" id="IPR000873">
    <property type="entry name" value="AMP-dep_synth/lig_dom"/>
</dbReference>
<feature type="domain" description="AMP-dependent synthetase/ligase" evidence="2">
    <location>
        <begin position="1"/>
        <end position="90"/>
    </location>
</feature>
<dbReference type="Pfam" id="PF00501">
    <property type="entry name" value="AMP-binding"/>
    <property type="match status" value="1"/>
</dbReference>
<dbReference type="PANTHER" id="PTHR43352">
    <property type="entry name" value="ACETYL-COA SYNTHETASE"/>
    <property type="match status" value="1"/>
</dbReference>
<gene>
    <name evidence="3" type="primary">aas_3</name>
    <name evidence="3" type="ORF">NCTC12282_06463</name>
</gene>
<organism evidence="3 4">
    <name type="scientific">Budvicia aquatica</name>
    <dbReference type="NCBI Taxonomy" id="82979"/>
    <lineage>
        <taxon>Bacteria</taxon>
        <taxon>Pseudomonadati</taxon>
        <taxon>Pseudomonadota</taxon>
        <taxon>Gammaproteobacteria</taxon>
        <taxon>Enterobacterales</taxon>
        <taxon>Budviciaceae</taxon>
        <taxon>Budvicia</taxon>
    </lineage>
</organism>
<dbReference type="Proteomes" id="UP000373449">
    <property type="component" value="Unassembled WGS sequence"/>
</dbReference>
<dbReference type="GO" id="GO:0044550">
    <property type="term" value="P:secondary metabolite biosynthetic process"/>
    <property type="evidence" value="ECO:0007669"/>
    <property type="project" value="TreeGrafter"/>
</dbReference>
<sequence length="100" mass="11048">MFGTPTFLNNYARFAHVYDFARLRYVVAGAEKLSAATREVWQEKFGIRILEGYGVTECAPVIAINVPMAAKSHTVGKILPGMIARLIKVARNRRGRPVAG</sequence>